<protein>
    <submittedName>
        <fullName evidence="2">Uncharacterized protein</fullName>
    </submittedName>
</protein>
<accession>A0A6B3N9Q6</accession>
<name>A0A6B3N9Q6_9CYAN</name>
<keyword evidence="1" id="KW-0472">Membrane</keyword>
<gene>
    <name evidence="2" type="ORF">F6J89_12065</name>
</gene>
<keyword evidence="1" id="KW-0812">Transmembrane</keyword>
<evidence type="ECO:0000256" key="1">
    <source>
        <dbReference type="SAM" id="Phobius"/>
    </source>
</evidence>
<keyword evidence="1" id="KW-1133">Transmembrane helix</keyword>
<proteinExistence type="predicted"/>
<feature type="transmembrane region" description="Helical" evidence="1">
    <location>
        <begin position="55"/>
        <end position="74"/>
    </location>
</feature>
<feature type="transmembrane region" description="Helical" evidence="1">
    <location>
        <begin position="83"/>
        <end position="102"/>
    </location>
</feature>
<organism evidence="2">
    <name type="scientific">Symploca sp. SIO1C4</name>
    <dbReference type="NCBI Taxonomy" id="2607765"/>
    <lineage>
        <taxon>Bacteria</taxon>
        <taxon>Bacillati</taxon>
        <taxon>Cyanobacteriota</taxon>
        <taxon>Cyanophyceae</taxon>
        <taxon>Coleofasciculales</taxon>
        <taxon>Coleofasciculaceae</taxon>
        <taxon>Symploca</taxon>
    </lineage>
</organism>
<sequence length="471" mass="53366">MNHKTAQRRKKIWQRAKKILNSVLTRLKLLVRSLLALALLCQSLSVYALNGVSLFALRLVQSIKWVFLGFISLLRKAKIRDPILAVILVLVWITILFSNFVFQGRYVFEGNLVVQEMSFTYTGLTNKRFLNNISGIQNLDIEGSQPEPLILTGKFSSDSNPELNQKLSQIKQLTIELPYPTSRLIFSHDNSSQASDISILNLRINPEVKINQLAYNAKKLELSFCLQSVQEPLEDCLFPDSLLDNPTPSKPTKVGDLKLQLGKRRLRVSLAMFNLPELGIKTDIYAPEDLTFGFIPEIDDPQVEILSPTHLLIDLPKPTKTKNSATDKQSQWFWREIDVKNVGFSRFEMTENVTDELKTSTILKGKVRMKEKKMELEENQFLLIESDKPGITKLHQIQINTQSPEGLRTRFSGKSKGIAVGLDPKFPVESIEPSWLSKYLSQEAVNALLAFIAALTAVLLPRLFPEPPKKP</sequence>
<evidence type="ECO:0000313" key="2">
    <source>
        <dbReference type="EMBL" id="NER28340.1"/>
    </source>
</evidence>
<reference evidence="2" key="1">
    <citation type="submission" date="2019-11" db="EMBL/GenBank/DDBJ databases">
        <title>Genomic insights into an expanded diversity of filamentous marine cyanobacteria reveals the extraordinary biosynthetic potential of Moorea and Okeania.</title>
        <authorList>
            <person name="Ferreira Leao T."/>
            <person name="Wang M."/>
            <person name="Moss N."/>
            <person name="Da Silva R."/>
            <person name="Sanders J."/>
            <person name="Nurk S."/>
            <person name="Gurevich A."/>
            <person name="Humphrey G."/>
            <person name="Reher R."/>
            <person name="Zhu Q."/>
            <person name="Belda-Ferre P."/>
            <person name="Glukhov E."/>
            <person name="Rex R."/>
            <person name="Dorrestein P.C."/>
            <person name="Knight R."/>
            <person name="Pevzner P."/>
            <person name="Gerwick W.H."/>
            <person name="Gerwick L."/>
        </authorList>
    </citation>
    <scope>NUCLEOTIDE SEQUENCE</scope>
    <source>
        <strain evidence="2">SIO1C4</strain>
    </source>
</reference>
<dbReference type="AlphaFoldDB" id="A0A6B3N9Q6"/>
<dbReference type="EMBL" id="JAAHFQ010000200">
    <property type="protein sequence ID" value="NER28340.1"/>
    <property type="molecule type" value="Genomic_DNA"/>
</dbReference>
<comment type="caution">
    <text evidence="2">The sequence shown here is derived from an EMBL/GenBank/DDBJ whole genome shotgun (WGS) entry which is preliminary data.</text>
</comment>